<dbReference type="Pfam" id="PF22642">
    <property type="entry name" value="MinC_N_1"/>
    <property type="match status" value="1"/>
</dbReference>
<evidence type="ECO:0000259" key="7">
    <source>
        <dbReference type="Pfam" id="PF03775"/>
    </source>
</evidence>
<dbReference type="AlphaFoldDB" id="A0A0M9D807"/>
<dbReference type="Proteomes" id="UP000050269">
    <property type="component" value="Unassembled WGS sequence"/>
</dbReference>
<keyword evidence="4 6" id="KW-0131">Cell cycle</keyword>
<dbReference type="InterPro" id="IPR036145">
    <property type="entry name" value="MinC_C_sf"/>
</dbReference>
<comment type="function">
    <text evidence="6">Cell division inhibitor that blocks the formation of polar Z ring septums. Rapidly oscillates between the poles of the cell to destabilize FtsZ filaments that have formed before they mature into polar Z rings. Prevents FtsZ polymerization.</text>
</comment>
<dbReference type="PATRIC" id="fig|148814.10.peg.547"/>
<dbReference type="HAMAP" id="MF_00267">
    <property type="entry name" value="MinC"/>
    <property type="match status" value="1"/>
</dbReference>
<organism evidence="10 12">
    <name type="scientific">Apilactobacillus kunkeei</name>
    <dbReference type="NCBI Taxonomy" id="148814"/>
    <lineage>
        <taxon>Bacteria</taxon>
        <taxon>Bacillati</taxon>
        <taxon>Bacillota</taxon>
        <taxon>Bacilli</taxon>
        <taxon>Lactobacillales</taxon>
        <taxon>Lactobacillaceae</taxon>
        <taxon>Apilactobacillus</taxon>
    </lineage>
</organism>
<evidence type="ECO:0000256" key="3">
    <source>
        <dbReference type="ARBA" id="ARBA00023210"/>
    </source>
</evidence>
<accession>A0A0M9D807</accession>
<feature type="domain" description="Septum site-determining protein MinC N-terminal" evidence="8">
    <location>
        <begin position="4"/>
        <end position="82"/>
    </location>
</feature>
<evidence type="ECO:0000256" key="5">
    <source>
        <dbReference type="ARBA" id="ARBA00046874"/>
    </source>
</evidence>
<protein>
    <recommendedName>
        <fullName evidence="6">Probable septum site-determining protein MinC</fullName>
    </recommendedName>
</protein>
<comment type="subunit">
    <text evidence="5 6">Interacts with MinD and FtsZ.</text>
</comment>
<keyword evidence="2 6" id="KW-0132">Cell division</keyword>
<dbReference type="SUPFAM" id="SSF63848">
    <property type="entry name" value="Cell-division inhibitor MinC, C-terminal domain"/>
    <property type="match status" value="1"/>
</dbReference>
<evidence type="ECO:0000313" key="12">
    <source>
        <dbReference type="Proteomes" id="UP000050269"/>
    </source>
</evidence>
<dbReference type="GO" id="GO:0000917">
    <property type="term" value="P:division septum assembly"/>
    <property type="evidence" value="ECO:0007669"/>
    <property type="project" value="UniProtKB-KW"/>
</dbReference>
<sequence length="223" mass="24929">MQSVVLKGTKDGYELILKETASVREILVDLKQLLEGLGEESEKGKDQLHLNVQMGNRLMSEEDKNDIIKLVDDYENLVIDNFLSNVITKEESAKIMAQNNVEVMSRVIRNGQEVNVDGDVLFFGKIHEGGKLIATGNVFNMGVIEGIVQAGFPDDESKLIIGNLHTAQQVRVGEQYDIVADRPIEDSEKTVVYVNDLHVLSYGKIKNLKEINPKFFNRIGGIE</sequence>
<dbReference type="EMBL" id="JXDF01000014">
    <property type="protein sequence ID" value="KPN82981.1"/>
    <property type="molecule type" value="Genomic_DNA"/>
</dbReference>
<dbReference type="EMBL" id="JXCY01000005">
    <property type="protein sequence ID" value="KOY76536.1"/>
    <property type="molecule type" value="Genomic_DNA"/>
</dbReference>
<evidence type="ECO:0000256" key="2">
    <source>
        <dbReference type="ARBA" id="ARBA00022618"/>
    </source>
</evidence>
<dbReference type="PANTHER" id="PTHR34108:SF1">
    <property type="entry name" value="SEPTUM SITE-DETERMINING PROTEIN MINC"/>
    <property type="match status" value="1"/>
</dbReference>
<dbReference type="InterPro" id="IPR013033">
    <property type="entry name" value="MinC"/>
</dbReference>
<dbReference type="Gene3D" id="2.160.20.70">
    <property type="match status" value="1"/>
</dbReference>
<evidence type="ECO:0000313" key="9">
    <source>
        <dbReference type="EMBL" id="KOY76536.1"/>
    </source>
</evidence>
<feature type="domain" description="Septum formation inhibitor MinC C-terminal" evidence="7">
    <location>
        <begin position="104"/>
        <end position="194"/>
    </location>
</feature>
<evidence type="ECO:0000313" key="10">
    <source>
        <dbReference type="EMBL" id="KPN82981.1"/>
    </source>
</evidence>
<dbReference type="InterPro" id="IPR016098">
    <property type="entry name" value="CAP/MinC_C"/>
</dbReference>
<gene>
    <name evidence="6 10" type="primary">minC</name>
    <name evidence="9" type="ORF">RZ71_13340</name>
    <name evidence="10" type="ORF">RZ78_09980</name>
</gene>
<keyword evidence="11" id="KW-1185">Reference proteome</keyword>
<evidence type="ECO:0000256" key="4">
    <source>
        <dbReference type="ARBA" id="ARBA00023306"/>
    </source>
</evidence>
<dbReference type="InterPro" id="IPR005526">
    <property type="entry name" value="Septum_form_inhib_MinC_C"/>
</dbReference>
<dbReference type="Proteomes" id="UP000037778">
    <property type="component" value="Unassembled WGS sequence"/>
</dbReference>
<dbReference type="RefSeq" id="WP_034534333.1">
    <property type="nucleotide sequence ID" value="NZ_BAABVW010000132.1"/>
</dbReference>
<keyword evidence="3 6" id="KW-0717">Septation</keyword>
<name>A0A0M9D807_9LACO</name>
<evidence type="ECO:0000259" key="8">
    <source>
        <dbReference type="Pfam" id="PF22642"/>
    </source>
</evidence>
<dbReference type="GO" id="GO:1901891">
    <property type="term" value="P:regulation of cell septum assembly"/>
    <property type="evidence" value="ECO:0007669"/>
    <property type="project" value="InterPro"/>
</dbReference>
<dbReference type="PANTHER" id="PTHR34108">
    <property type="entry name" value="SEPTUM SITE-DETERMINING PROTEIN MINC"/>
    <property type="match status" value="1"/>
</dbReference>
<dbReference type="GO" id="GO:0000902">
    <property type="term" value="P:cell morphogenesis"/>
    <property type="evidence" value="ECO:0007669"/>
    <property type="project" value="InterPro"/>
</dbReference>
<reference evidence="11 12" key="1">
    <citation type="journal article" date="2015" name="Genome Biol. Evol.">
        <title>Functionally Structured Genomes in Lactobacillus kunkeei Colonizing the Honey Crop and Food Products of Honeybees and Stingless Bees.</title>
        <authorList>
            <person name="Tamarit D."/>
            <person name="Ellegaard K.M."/>
            <person name="Wikander J."/>
            <person name="Olofsson T."/>
            <person name="Vasquez A."/>
            <person name="Andersson S.G."/>
        </authorList>
    </citation>
    <scope>NUCLEOTIDE SEQUENCE [LARGE SCALE GENOMIC DNA]</scope>
    <source>
        <strain evidence="9 11">LAko</strain>
        <strain evidence="10 12">LMbo</strain>
    </source>
</reference>
<evidence type="ECO:0000313" key="11">
    <source>
        <dbReference type="Proteomes" id="UP000037778"/>
    </source>
</evidence>
<dbReference type="Gene3D" id="3.30.160.540">
    <property type="match status" value="1"/>
</dbReference>
<dbReference type="Pfam" id="PF03775">
    <property type="entry name" value="MinC_C"/>
    <property type="match status" value="1"/>
</dbReference>
<comment type="similarity">
    <text evidence="1 6">Belongs to the MinC family.</text>
</comment>
<dbReference type="InterPro" id="IPR055219">
    <property type="entry name" value="MinC_N_1"/>
</dbReference>
<comment type="caution">
    <text evidence="10">The sequence shown here is derived from an EMBL/GenBank/DDBJ whole genome shotgun (WGS) entry which is preliminary data.</text>
</comment>
<evidence type="ECO:0000256" key="1">
    <source>
        <dbReference type="ARBA" id="ARBA00006291"/>
    </source>
</evidence>
<proteinExistence type="inferred from homology"/>
<evidence type="ECO:0000256" key="6">
    <source>
        <dbReference type="HAMAP-Rule" id="MF_00267"/>
    </source>
</evidence>